<dbReference type="PROSITE" id="PS50222">
    <property type="entry name" value="EF_HAND_2"/>
    <property type="match status" value="2"/>
</dbReference>
<evidence type="ECO:0000313" key="3">
    <source>
        <dbReference type="EMBL" id="KAB1205586.1"/>
    </source>
</evidence>
<dbReference type="Proteomes" id="UP000516437">
    <property type="component" value="Chromosome 7"/>
</dbReference>
<dbReference type="InterPro" id="IPR018247">
    <property type="entry name" value="EF_Hand_1_Ca_BS"/>
</dbReference>
<evidence type="ECO:0000259" key="2">
    <source>
        <dbReference type="PROSITE" id="PS50222"/>
    </source>
</evidence>
<dbReference type="Pfam" id="PF13202">
    <property type="entry name" value="EF-hand_5"/>
    <property type="match status" value="2"/>
</dbReference>
<dbReference type="InterPro" id="IPR011992">
    <property type="entry name" value="EF-hand-dom_pair"/>
</dbReference>
<dbReference type="OrthoDB" id="26525at2759"/>
<evidence type="ECO:0000313" key="4">
    <source>
        <dbReference type="Proteomes" id="UP000516437"/>
    </source>
</evidence>
<accession>A0A6A1UZS1</accession>
<organism evidence="3 4">
    <name type="scientific">Morella rubra</name>
    <name type="common">Chinese bayberry</name>
    <dbReference type="NCBI Taxonomy" id="262757"/>
    <lineage>
        <taxon>Eukaryota</taxon>
        <taxon>Viridiplantae</taxon>
        <taxon>Streptophyta</taxon>
        <taxon>Embryophyta</taxon>
        <taxon>Tracheophyta</taxon>
        <taxon>Spermatophyta</taxon>
        <taxon>Magnoliopsida</taxon>
        <taxon>eudicotyledons</taxon>
        <taxon>Gunneridae</taxon>
        <taxon>Pentapetalae</taxon>
        <taxon>rosids</taxon>
        <taxon>fabids</taxon>
        <taxon>Fagales</taxon>
        <taxon>Myricaceae</taxon>
        <taxon>Morella</taxon>
    </lineage>
</organism>
<feature type="domain" description="EF-hand" evidence="2">
    <location>
        <begin position="283"/>
        <end position="318"/>
    </location>
</feature>
<name>A0A6A1UZS1_9ROSI</name>
<dbReference type="Gene3D" id="1.10.238.10">
    <property type="entry name" value="EF-hand"/>
    <property type="match status" value="1"/>
</dbReference>
<protein>
    <recommendedName>
        <fullName evidence="2">EF-hand domain-containing protein</fullName>
    </recommendedName>
</protein>
<evidence type="ECO:0000256" key="1">
    <source>
        <dbReference type="ARBA" id="ARBA00022837"/>
    </source>
</evidence>
<dbReference type="CDD" id="cd00051">
    <property type="entry name" value="EFh"/>
    <property type="match status" value="1"/>
</dbReference>
<dbReference type="EMBL" id="RXIC02000025">
    <property type="protein sequence ID" value="KAB1205586.1"/>
    <property type="molecule type" value="Genomic_DNA"/>
</dbReference>
<gene>
    <name evidence="3" type="ORF">CJ030_MR7G017758</name>
</gene>
<dbReference type="InterPro" id="IPR002048">
    <property type="entry name" value="EF_hand_dom"/>
</dbReference>
<feature type="domain" description="EF-hand" evidence="2">
    <location>
        <begin position="330"/>
        <end position="354"/>
    </location>
</feature>
<dbReference type="GO" id="GO:0005509">
    <property type="term" value="F:calcium ion binding"/>
    <property type="evidence" value="ECO:0007669"/>
    <property type="project" value="InterPro"/>
</dbReference>
<sequence length="363" mass="40770">MVSEEEGVKEASLGHTSSKCWAGSGFEDIPHVLSPIFGVHTEIPVPIMKKNCEIGNPSFNAALVAPSISEMMEDAQQVPRQVKSEIGKLEGELESQRKLVEELQAVARGAYSQVQTARRFRVEPVSEESEAFAAFEYFCASSSKREEELQAEAVELRLAMCEPADSFIAEKKGLEESRTGLTVRVAALSAVPAFPDDPVVLACRCIGVAMAILDIAYMRERSHFQVRKERCVMEIYEKLETFGTCGIHLPLAEDETFLQHHDEGYAIFNVVWDDPKSVGPVTYTRDDLVGVFNRDDKNKDGKLSKSELKEAFGQIGSRWPQMRASPELLHADENHNGLIDREEFEKFIDYVLKHNYRYDGLIF</sequence>
<proteinExistence type="predicted"/>
<keyword evidence="1" id="KW-0106">Calcium</keyword>
<comment type="caution">
    <text evidence="3">The sequence shown here is derived from an EMBL/GenBank/DDBJ whole genome shotgun (WGS) entry which is preliminary data.</text>
</comment>
<dbReference type="PROSITE" id="PS00018">
    <property type="entry name" value="EF_HAND_1"/>
    <property type="match status" value="2"/>
</dbReference>
<dbReference type="SUPFAM" id="SSF47473">
    <property type="entry name" value="EF-hand"/>
    <property type="match status" value="1"/>
</dbReference>
<dbReference type="AlphaFoldDB" id="A0A6A1UZS1"/>
<reference evidence="3 4" key="1">
    <citation type="journal article" date="2019" name="Plant Biotechnol. J.">
        <title>The red bayberry genome and genetic basis of sex determination.</title>
        <authorList>
            <person name="Jia H.M."/>
            <person name="Jia H.J."/>
            <person name="Cai Q.L."/>
            <person name="Wang Y."/>
            <person name="Zhao H.B."/>
            <person name="Yang W.F."/>
            <person name="Wang G.Y."/>
            <person name="Li Y.H."/>
            <person name="Zhan D.L."/>
            <person name="Shen Y.T."/>
            <person name="Niu Q.F."/>
            <person name="Chang L."/>
            <person name="Qiu J."/>
            <person name="Zhao L."/>
            <person name="Xie H.B."/>
            <person name="Fu W.Y."/>
            <person name="Jin J."/>
            <person name="Li X.W."/>
            <person name="Jiao Y."/>
            <person name="Zhou C.C."/>
            <person name="Tu T."/>
            <person name="Chai C.Y."/>
            <person name="Gao J.L."/>
            <person name="Fan L.J."/>
            <person name="van de Weg E."/>
            <person name="Wang J.Y."/>
            <person name="Gao Z.S."/>
        </authorList>
    </citation>
    <scope>NUCLEOTIDE SEQUENCE [LARGE SCALE GENOMIC DNA]</scope>
    <source>
        <tissue evidence="3">Leaves</tissue>
    </source>
</reference>
<keyword evidence="4" id="KW-1185">Reference proteome</keyword>